<dbReference type="EMBL" id="LR217703">
    <property type="protein sequence ID" value="VFP79593.1"/>
    <property type="molecule type" value="Genomic_DNA"/>
</dbReference>
<dbReference type="GO" id="GO:0005840">
    <property type="term" value="C:ribosome"/>
    <property type="evidence" value="ECO:0007669"/>
    <property type="project" value="TreeGrafter"/>
</dbReference>
<dbReference type="PANTHER" id="PTHR37486:SF1">
    <property type="entry name" value="STRINGENT STARVATION PROTEIN B"/>
    <property type="match status" value="1"/>
</dbReference>
<dbReference type="PANTHER" id="PTHR37486">
    <property type="entry name" value="STRINGENT STARVATION PROTEIN B"/>
    <property type="match status" value="1"/>
</dbReference>
<dbReference type="Gene3D" id="2.30.30.220">
    <property type="entry name" value="SspB-like"/>
    <property type="match status" value="1"/>
</dbReference>
<dbReference type="GO" id="GO:0005829">
    <property type="term" value="C:cytosol"/>
    <property type="evidence" value="ECO:0007669"/>
    <property type="project" value="TreeGrafter"/>
</dbReference>
<evidence type="ECO:0000313" key="2">
    <source>
        <dbReference type="Proteomes" id="UP000294412"/>
    </source>
</evidence>
<dbReference type="InterPro" id="IPR036760">
    <property type="entry name" value="SspB-like_sf"/>
</dbReference>
<dbReference type="OrthoDB" id="9797358at2"/>
<dbReference type="Pfam" id="PF04386">
    <property type="entry name" value="SspB"/>
    <property type="match status" value="1"/>
</dbReference>
<sequence length="181" mass="20776">MIDSELTDRRPYIIRALYEWMLDNNLTPHIVINICIPNVFVPIEYAHDGQIILNIAPAAVDTVNFDNEKISFSTRFDGVLQQISLPPVSIIAIFASENSEGMLFEDDIEADHLNLLPELYNYQYAAKNKTILSLIKRSDLDQNKKEENLLQQEDKKIVVEPQQTDQKEATKNNNYIGLRIV</sequence>
<dbReference type="SUPFAM" id="SSF101738">
    <property type="entry name" value="SspB-like"/>
    <property type="match status" value="1"/>
</dbReference>
<organism evidence="1 2">
    <name type="scientific">Candidatus Erwinia haradaeae</name>
    <dbReference type="NCBI Taxonomy" id="1922217"/>
    <lineage>
        <taxon>Bacteria</taxon>
        <taxon>Pseudomonadati</taxon>
        <taxon>Pseudomonadota</taxon>
        <taxon>Gammaproteobacteria</taxon>
        <taxon>Enterobacterales</taxon>
        <taxon>Erwiniaceae</taxon>
        <taxon>Erwinia</taxon>
    </lineage>
</organism>
<dbReference type="Proteomes" id="UP000294412">
    <property type="component" value="Chromosome"/>
</dbReference>
<proteinExistence type="predicted"/>
<dbReference type="AlphaFoldDB" id="A0A451D1U8"/>
<dbReference type="NCBIfam" id="NF008769">
    <property type="entry name" value="PRK11798.2-5"/>
    <property type="match status" value="1"/>
</dbReference>
<dbReference type="RefSeq" id="WP_157993383.1">
    <property type="nucleotide sequence ID" value="NZ_LR217703.1"/>
</dbReference>
<name>A0A451D1U8_9GAMM</name>
<evidence type="ECO:0000313" key="1">
    <source>
        <dbReference type="EMBL" id="VFP79593.1"/>
    </source>
</evidence>
<reference evidence="1 2" key="1">
    <citation type="submission" date="2019-02" db="EMBL/GenBank/DDBJ databases">
        <authorList>
            <person name="Manzano-Marin A."/>
            <person name="Manzano-Marin A."/>
        </authorList>
    </citation>
    <scope>NUCLEOTIDE SEQUENCE [LARGE SCALE GENOMIC DNA]</scope>
    <source>
        <strain evidence="1 2">ErCicuneomaculata</strain>
    </source>
</reference>
<gene>
    <name evidence="1" type="primary">sspB</name>
    <name evidence="1" type="ORF">ERCICUMA2628_142</name>
</gene>
<accession>A0A451D1U8</accession>
<dbReference type="InterPro" id="IPR007481">
    <property type="entry name" value="SspB"/>
</dbReference>
<protein>
    <submittedName>
        <fullName evidence="1">Stringent starvation protein B</fullName>
    </submittedName>
</protein>
<dbReference type="GO" id="GO:0045732">
    <property type="term" value="P:positive regulation of protein catabolic process"/>
    <property type="evidence" value="ECO:0007669"/>
    <property type="project" value="TreeGrafter"/>
</dbReference>